<sequence>MTGEREKFTLTGMEDVTNIDSPALDRGSKLLRTEDEDDNIMRSDYGSTVVNDDDTFDPYSSLLRSRRKGDDEIKGLKKRKLRKFYQEQNELIDDLLSTYVEDEEKKKKENFRIKVAIYGSVAVNICLFGLQLFAAIQSKSLSILATMADSFMDLLSGIILLFAERASKKSANIKYPVGKARIETAGIIVFAVLMSALALELIIQAVESLIEKKENPQLEPLPIACVAASLFAKILLFIYCYSLRHNPSVALLATDHRNDLFVNSFGLGAAILASRTLWWIDPAGAIVVALIILRSWASTAYEHAQLIVGVTADPNFISKITYLGLTHDKRILKMDTARAYTVGNNFFVEVDIVLDPELKLREAHDIGESLQMKLENLPNVERAFVHLDYETDHKPEHQRYSRVSLESIRIDAAEVPTV</sequence>
<feature type="transmembrane region" description="Helical" evidence="7">
    <location>
        <begin position="142"/>
        <end position="163"/>
    </location>
</feature>
<evidence type="ECO:0000313" key="10">
    <source>
        <dbReference type="EMBL" id="PRP86638.1"/>
    </source>
</evidence>
<name>A0A2P6NRZ1_9EUKA</name>
<feature type="domain" description="Cation efflux protein cytoplasmic" evidence="9">
    <location>
        <begin position="329"/>
        <end position="388"/>
    </location>
</feature>
<evidence type="ECO:0000313" key="11">
    <source>
        <dbReference type="Proteomes" id="UP000241769"/>
    </source>
</evidence>
<evidence type="ECO:0000256" key="1">
    <source>
        <dbReference type="ARBA" id="ARBA00004127"/>
    </source>
</evidence>
<evidence type="ECO:0000256" key="6">
    <source>
        <dbReference type="ARBA" id="ARBA00023136"/>
    </source>
</evidence>
<dbReference type="SUPFAM" id="SSF161111">
    <property type="entry name" value="Cation efflux protein transmembrane domain-like"/>
    <property type="match status" value="1"/>
</dbReference>
<feature type="domain" description="Cation efflux protein transmembrane" evidence="8">
    <location>
        <begin position="120"/>
        <end position="306"/>
    </location>
</feature>
<dbReference type="Gene3D" id="1.20.1510.10">
    <property type="entry name" value="Cation efflux protein transmembrane domain"/>
    <property type="match status" value="1"/>
</dbReference>
<dbReference type="Pfam" id="PF01545">
    <property type="entry name" value="Cation_efflux"/>
    <property type="match status" value="1"/>
</dbReference>
<evidence type="ECO:0000259" key="9">
    <source>
        <dbReference type="Pfam" id="PF16916"/>
    </source>
</evidence>
<evidence type="ECO:0000259" key="8">
    <source>
        <dbReference type="Pfam" id="PF01545"/>
    </source>
</evidence>
<keyword evidence="3 7" id="KW-0812">Transmembrane</keyword>
<dbReference type="InterPro" id="IPR058533">
    <property type="entry name" value="Cation_efflux_TM"/>
</dbReference>
<keyword evidence="5" id="KW-0406">Ion transport</keyword>
<protein>
    <submittedName>
        <fullName evidence="10">Uncharacterized protein</fullName>
    </submittedName>
</protein>
<reference evidence="10 11" key="1">
    <citation type="journal article" date="2018" name="Genome Biol. Evol.">
        <title>Multiple Roots of Fruiting Body Formation in Amoebozoa.</title>
        <authorList>
            <person name="Hillmann F."/>
            <person name="Forbes G."/>
            <person name="Novohradska S."/>
            <person name="Ferling I."/>
            <person name="Riege K."/>
            <person name="Groth M."/>
            <person name="Westermann M."/>
            <person name="Marz M."/>
            <person name="Spaller T."/>
            <person name="Winckler T."/>
            <person name="Schaap P."/>
            <person name="Glockner G."/>
        </authorList>
    </citation>
    <scope>NUCLEOTIDE SEQUENCE [LARGE SCALE GENOMIC DNA]</scope>
    <source>
        <strain evidence="10 11">Jena</strain>
    </source>
</reference>
<feature type="transmembrane region" description="Helical" evidence="7">
    <location>
        <begin position="184"/>
        <end position="206"/>
    </location>
</feature>
<feature type="transmembrane region" description="Helical" evidence="7">
    <location>
        <begin position="115"/>
        <end position="136"/>
    </location>
</feature>
<evidence type="ECO:0000256" key="5">
    <source>
        <dbReference type="ARBA" id="ARBA00023065"/>
    </source>
</evidence>
<dbReference type="STRING" id="1890364.A0A2P6NRZ1"/>
<dbReference type="EMBL" id="MDYQ01000028">
    <property type="protein sequence ID" value="PRP86638.1"/>
    <property type="molecule type" value="Genomic_DNA"/>
</dbReference>
<keyword evidence="4 7" id="KW-1133">Transmembrane helix</keyword>
<gene>
    <name evidence="10" type="ORF">PROFUN_05117</name>
</gene>
<dbReference type="AlphaFoldDB" id="A0A2P6NRZ1"/>
<keyword evidence="6 7" id="KW-0472">Membrane</keyword>
<dbReference type="InterPro" id="IPR027470">
    <property type="entry name" value="Cation_efflux_CTD"/>
</dbReference>
<dbReference type="GO" id="GO:0016020">
    <property type="term" value="C:membrane"/>
    <property type="evidence" value="ECO:0007669"/>
    <property type="project" value="InterPro"/>
</dbReference>
<dbReference type="Gene3D" id="3.30.70.1350">
    <property type="entry name" value="Cation efflux protein, cytoplasmic domain"/>
    <property type="match status" value="1"/>
</dbReference>
<dbReference type="InterPro" id="IPR002524">
    <property type="entry name" value="Cation_efflux"/>
</dbReference>
<comment type="subcellular location">
    <subcellularLocation>
        <location evidence="1">Endomembrane system</location>
        <topology evidence="1">Multi-pass membrane protein</topology>
    </subcellularLocation>
</comment>
<dbReference type="FunFam" id="3.30.70.1350:FF:000001">
    <property type="entry name" value="Metal tolerance protein 11"/>
    <property type="match status" value="1"/>
</dbReference>
<dbReference type="GO" id="GO:0008324">
    <property type="term" value="F:monoatomic cation transmembrane transporter activity"/>
    <property type="evidence" value="ECO:0007669"/>
    <property type="project" value="InterPro"/>
</dbReference>
<organism evidence="10 11">
    <name type="scientific">Planoprotostelium fungivorum</name>
    <dbReference type="NCBI Taxonomy" id="1890364"/>
    <lineage>
        <taxon>Eukaryota</taxon>
        <taxon>Amoebozoa</taxon>
        <taxon>Evosea</taxon>
        <taxon>Variosea</taxon>
        <taxon>Cavosteliida</taxon>
        <taxon>Cavosteliaceae</taxon>
        <taxon>Planoprotostelium</taxon>
    </lineage>
</organism>
<feature type="transmembrane region" description="Helical" evidence="7">
    <location>
        <begin position="221"/>
        <end position="239"/>
    </location>
</feature>
<evidence type="ECO:0000256" key="3">
    <source>
        <dbReference type="ARBA" id="ARBA00022692"/>
    </source>
</evidence>
<dbReference type="SUPFAM" id="SSF160240">
    <property type="entry name" value="Cation efflux protein cytoplasmic domain-like"/>
    <property type="match status" value="1"/>
</dbReference>
<dbReference type="PANTHER" id="PTHR43840">
    <property type="entry name" value="MITOCHONDRIAL METAL TRANSPORTER 1-RELATED"/>
    <property type="match status" value="1"/>
</dbReference>
<dbReference type="InterPro" id="IPR027469">
    <property type="entry name" value="Cation_efflux_TMD_sf"/>
</dbReference>
<dbReference type="PANTHER" id="PTHR43840:SF13">
    <property type="entry name" value="CATION EFFLUX PROTEIN CYTOPLASMIC DOMAIN-CONTAINING PROTEIN"/>
    <property type="match status" value="1"/>
</dbReference>
<accession>A0A2P6NRZ1</accession>
<keyword evidence="2" id="KW-0813">Transport</keyword>
<dbReference type="FunFam" id="1.20.1510.10:FF:000005">
    <property type="entry name" value="Putative Cation diffusion facilitator 1"/>
    <property type="match status" value="1"/>
</dbReference>
<dbReference type="InParanoid" id="A0A2P6NRZ1"/>
<dbReference type="InterPro" id="IPR050291">
    <property type="entry name" value="CDF_Transporter"/>
</dbReference>
<proteinExistence type="predicted"/>
<dbReference type="InterPro" id="IPR036837">
    <property type="entry name" value="Cation_efflux_CTD_sf"/>
</dbReference>
<evidence type="ECO:0000256" key="7">
    <source>
        <dbReference type="SAM" id="Phobius"/>
    </source>
</evidence>
<evidence type="ECO:0000256" key="2">
    <source>
        <dbReference type="ARBA" id="ARBA00022448"/>
    </source>
</evidence>
<dbReference type="OrthoDB" id="78296at2759"/>
<dbReference type="NCBIfam" id="TIGR01297">
    <property type="entry name" value="CDF"/>
    <property type="match status" value="1"/>
</dbReference>
<dbReference type="GO" id="GO:0012505">
    <property type="term" value="C:endomembrane system"/>
    <property type="evidence" value="ECO:0007669"/>
    <property type="project" value="UniProtKB-SubCell"/>
</dbReference>
<keyword evidence="11" id="KW-1185">Reference proteome</keyword>
<feature type="transmembrane region" description="Helical" evidence="7">
    <location>
        <begin position="260"/>
        <end position="280"/>
    </location>
</feature>
<dbReference type="Proteomes" id="UP000241769">
    <property type="component" value="Unassembled WGS sequence"/>
</dbReference>
<comment type="caution">
    <text evidence="10">The sequence shown here is derived from an EMBL/GenBank/DDBJ whole genome shotgun (WGS) entry which is preliminary data.</text>
</comment>
<evidence type="ECO:0000256" key="4">
    <source>
        <dbReference type="ARBA" id="ARBA00022989"/>
    </source>
</evidence>
<dbReference type="FunCoup" id="A0A2P6NRZ1">
    <property type="interactions" value="33"/>
</dbReference>
<dbReference type="Pfam" id="PF16916">
    <property type="entry name" value="ZT_dimer"/>
    <property type="match status" value="1"/>
</dbReference>